<gene>
    <name evidence="2" type="primary">NCAS0D03890</name>
    <name evidence="2" type="ordered locus">NCAS_0D03890</name>
</gene>
<dbReference type="FunCoup" id="G0VEH9">
    <property type="interactions" value="46"/>
</dbReference>
<protein>
    <submittedName>
        <fullName evidence="2">Uncharacterized protein</fullName>
    </submittedName>
</protein>
<reference evidence="2 3" key="1">
    <citation type="journal article" date="2011" name="Proc. Natl. Acad. Sci. U.S.A.">
        <title>Evolutionary erosion of yeast sex chromosomes by mating-type switching accidents.</title>
        <authorList>
            <person name="Gordon J.L."/>
            <person name="Armisen D."/>
            <person name="Proux-Wera E."/>
            <person name="Oheigeartaigh S.S."/>
            <person name="Byrne K.P."/>
            <person name="Wolfe K.H."/>
        </authorList>
    </citation>
    <scope>NUCLEOTIDE SEQUENCE [LARGE SCALE GENOMIC DNA]</scope>
    <source>
        <strain evidence="3">ATCC 76901 / BCRC 22586 / CBS 4309 / NBRC 1992 / NRRL Y-12630</strain>
    </source>
</reference>
<dbReference type="GeneID" id="96903576"/>
<feature type="compositionally biased region" description="Low complexity" evidence="1">
    <location>
        <begin position="65"/>
        <end position="87"/>
    </location>
</feature>
<dbReference type="EMBL" id="HE576755">
    <property type="protein sequence ID" value="CCC69970.1"/>
    <property type="molecule type" value="Genomic_DNA"/>
</dbReference>
<name>G0VEH9_NAUCA</name>
<dbReference type="HOGENOM" id="CLU_1496199_0_0_1"/>
<dbReference type="eggNOG" id="ENOG502S4DB">
    <property type="taxonomic scope" value="Eukaryota"/>
</dbReference>
<evidence type="ECO:0000313" key="3">
    <source>
        <dbReference type="Proteomes" id="UP000001640"/>
    </source>
</evidence>
<evidence type="ECO:0000313" key="2">
    <source>
        <dbReference type="EMBL" id="CCC69970.1"/>
    </source>
</evidence>
<accession>G0VEH9</accession>
<keyword evidence="3" id="KW-1185">Reference proteome</keyword>
<dbReference type="KEGG" id="ncs:NCAS_0D03890"/>
<dbReference type="InParanoid" id="G0VEH9"/>
<dbReference type="OrthoDB" id="4090463at2759"/>
<dbReference type="OMA" id="PGYNDCP"/>
<dbReference type="AlphaFoldDB" id="G0VEH9"/>
<proteinExistence type="predicted"/>
<feature type="region of interest" description="Disordered" evidence="1">
    <location>
        <begin position="40"/>
        <end position="99"/>
    </location>
</feature>
<dbReference type="GO" id="GO:0036503">
    <property type="term" value="P:ERAD pathway"/>
    <property type="evidence" value="ECO:0007669"/>
    <property type="project" value="EnsemblFungi"/>
</dbReference>
<dbReference type="Proteomes" id="UP000001640">
    <property type="component" value="Chromosome 4"/>
</dbReference>
<sequence>MASQVTKSFQNCSEAEVPGYNDCPSFLFQVTPKPHSIRRKTRIVSASAQSIKASDIPPPPRIARRTTSGTSIRSTSGSVSSGSSNSRPRMPEEEDLKSSLNREDLTTKINHLLSLQSRLSDEQFQYYKKKIQWNLDPCLENDLTKFVLTQFFKLFDQMMDSSESTYPAQKLLRDWMITDVSVSVWCPAFLKIVENVMA</sequence>
<evidence type="ECO:0000256" key="1">
    <source>
        <dbReference type="SAM" id="MobiDB-lite"/>
    </source>
</evidence>
<organism evidence="2 3">
    <name type="scientific">Naumovozyma castellii</name>
    <name type="common">Yeast</name>
    <name type="synonym">Saccharomyces castellii</name>
    <dbReference type="NCBI Taxonomy" id="27288"/>
    <lineage>
        <taxon>Eukaryota</taxon>
        <taxon>Fungi</taxon>
        <taxon>Dikarya</taxon>
        <taxon>Ascomycota</taxon>
        <taxon>Saccharomycotina</taxon>
        <taxon>Saccharomycetes</taxon>
        <taxon>Saccharomycetales</taxon>
        <taxon>Saccharomycetaceae</taxon>
        <taxon>Naumovozyma</taxon>
    </lineage>
</organism>
<reference key="2">
    <citation type="submission" date="2011-08" db="EMBL/GenBank/DDBJ databases">
        <title>Genome sequence of Naumovozyma castellii.</title>
        <authorList>
            <person name="Gordon J.L."/>
            <person name="Armisen D."/>
            <person name="Proux-Wera E."/>
            <person name="OhEigeartaigh S.S."/>
            <person name="Byrne K.P."/>
            <person name="Wolfe K.H."/>
        </authorList>
    </citation>
    <scope>NUCLEOTIDE SEQUENCE</scope>
    <source>
        <strain>Type strain:CBS 4309</strain>
    </source>
</reference>
<dbReference type="RefSeq" id="XP_003676331.1">
    <property type="nucleotide sequence ID" value="XM_003676283.1"/>
</dbReference>